<accession>L8WSD7</accession>
<evidence type="ECO:0000313" key="1">
    <source>
        <dbReference type="EMBL" id="ELU41056.1"/>
    </source>
</evidence>
<dbReference type="Proteomes" id="UP000011668">
    <property type="component" value="Unassembled WGS sequence"/>
</dbReference>
<comment type="caution">
    <text evidence="1">The sequence shown here is derived from an EMBL/GenBank/DDBJ whole genome shotgun (WGS) entry which is preliminary data.</text>
</comment>
<dbReference type="EMBL" id="AFRT01001197">
    <property type="protein sequence ID" value="ELU41056.1"/>
    <property type="molecule type" value="Genomic_DNA"/>
</dbReference>
<evidence type="ECO:0000313" key="2">
    <source>
        <dbReference type="Proteomes" id="UP000011668"/>
    </source>
</evidence>
<organism evidence="1 2">
    <name type="scientific">Thanatephorus cucumeris (strain AG1-IA)</name>
    <name type="common">Rice sheath blight fungus</name>
    <name type="synonym">Rhizoctonia solani</name>
    <dbReference type="NCBI Taxonomy" id="983506"/>
    <lineage>
        <taxon>Eukaryota</taxon>
        <taxon>Fungi</taxon>
        <taxon>Dikarya</taxon>
        <taxon>Basidiomycota</taxon>
        <taxon>Agaricomycotina</taxon>
        <taxon>Agaricomycetes</taxon>
        <taxon>Cantharellales</taxon>
        <taxon>Ceratobasidiaceae</taxon>
        <taxon>Rhizoctonia</taxon>
        <taxon>Rhizoctonia solani AG-1</taxon>
    </lineage>
</organism>
<proteinExistence type="predicted"/>
<dbReference type="AlphaFoldDB" id="L8WSD7"/>
<gene>
    <name evidence="1" type="ORF">AG1IA_04918</name>
</gene>
<dbReference type="HOGENOM" id="CLU_3392560_0_0_1"/>
<name>L8WSD7_THACA</name>
<sequence>MRMTGFCVGAVSCSVMWVGVPKVAVELTVGRF</sequence>
<keyword evidence="2" id="KW-1185">Reference proteome</keyword>
<protein>
    <submittedName>
        <fullName evidence="1">Uncharacterized protein</fullName>
    </submittedName>
</protein>
<reference evidence="1 2" key="1">
    <citation type="journal article" date="2013" name="Nat. Commun.">
        <title>The evolution and pathogenic mechanisms of the rice sheath blight pathogen.</title>
        <authorList>
            <person name="Zheng A."/>
            <person name="Lin R."/>
            <person name="Xu L."/>
            <person name="Qin P."/>
            <person name="Tang C."/>
            <person name="Ai P."/>
            <person name="Zhang D."/>
            <person name="Liu Y."/>
            <person name="Sun Z."/>
            <person name="Feng H."/>
            <person name="Wang Y."/>
            <person name="Chen Y."/>
            <person name="Liang X."/>
            <person name="Fu R."/>
            <person name="Li Q."/>
            <person name="Zhang J."/>
            <person name="Yu X."/>
            <person name="Xie Z."/>
            <person name="Ding L."/>
            <person name="Guan P."/>
            <person name="Tang J."/>
            <person name="Liang Y."/>
            <person name="Wang S."/>
            <person name="Deng Q."/>
            <person name="Li S."/>
            <person name="Zhu J."/>
            <person name="Wang L."/>
            <person name="Liu H."/>
            <person name="Li P."/>
        </authorList>
    </citation>
    <scope>NUCLEOTIDE SEQUENCE [LARGE SCALE GENOMIC DNA]</scope>
    <source>
        <strain evidence="2">AG-1 IA</strain>
    </source>
</reference>